<evidence type="ECO:0000256" key="1">
    <source>
        <dbReference type="ARBA" id="ARBA00008361"/>
    </source>
</evidence>
<gene>
    <name evidence="5" type="ORF">PAPYR_6439</name>
</gene>
<keyword evidence="2" id="KW-0489">Methyltransferase</keyword>
<name>A0ABQ8UF84_9EUKA</name>
<dbReference type="CDD" id="cd02440">
    <property type="entry name" value="AdoMet_MTases"/>
    <property type="match status" value="1"/>
</dbReference>
<dbReference type="PANTHER" id="PTHR12176:SF79">
    <property type="entry name" value="METHYLTRANSFERASE TYPE 11 DOMAIN-CONTAINING PROTEIN"/>
    <property type="match status" value="1"/>
</dbReference>
<dbReference type="PANTHER" id="PTHR12176">
    <property type="entry name" value="SAM-DEPENDENT METHYLTRANSFERASE SUPERFAMILY PROTEIN"/>
    <property type="match status" value="1"/>
</dbReference>
<feature type="domain" description="Methyltransferase type 11" evidence="4">
    <location>
        <begin position="46"/>
        <end position="148"/>
    </location>
</feature>
<proteinExistence type="inferred from homology"/>
<sequence length="217" mass="24314">MSQYGRREYWDERYTRDSQPFEWYQKYTALKPLLDQAFPDKNGPILMVGCGNSRMTEDMNDDGFSQIQNIDVSAVVIDAMRKKCESRQKITWTAMDVMQLSFPDQQFSGVFDKGTMDSLLCGDNSTANVHKMLSEISRVLKPDGVFVCVSYGQPSNRMNYLEPPEFGWSVTVHTVAKPQTGVSIPSDNADVHHVYICRKGVAAPPPAESQAAPQTSA</sequence>
<dbReference type="Pfam" id="PF08241">
    <property type="entry name" value="Methyltransf_11"/>
    <property type="match status" value="1"/>
</dbReference>
<dbReference type="InterPro" id="IPR029063">
    <property type="entry name" value="SAM-dependent_MTases_sf"/>
</dbReference>
<protein>
    <recommendedName>
        <fullName evidence="4">Methyltransferase type 11 domain-containing protein</fullName>
    </recommendedName>
</protein>
<evidence type="ECO:0000313" key="6">
    <source>
        <dbReference type="Proteomes" id="UP001141327"/>
    </source>
</evidence>
<comment type="similarity">
    <text evidence="1">Belongs to the methyltransferase superfamily.</text>
</comment>
<evidence type="ECO:0000256" key="2">
    <source>
        <dbReference type="ARBA" id="ARBA00022603"/>
    </source>
</evidence>
<reference evidence="5" key="1">
    <citation type="journal article" date="2022" name="bioRxiv">
        <title>Genomics of Preaxostyla Flagellates Illuminates Evolutionary Transitions and the Path Towards Mitochondrial Loss.</title>
        <authorList>
            <person name="Novak L.V.F."/>
            <person name="Treitli S.C."/>
            <person name="Pyrih J."/>
            <person name="Halakuc P."/>
            <person name="Pipaliya S.V."/>
            <person name="Vacek V."/>
            <person name="Brzon O."/>
            <person name="Soukal P."/>
            <person name="Eme L."/>
            <person name="Dacks J.B."/>
            <person name="Karnkowska A."/>
            <person name="Elias M."/>
            <person name="Hampl V."/>
        </authorList>
    </citation>
    <scope>NUCLEOTIDE SEQUENCE</scope>
    <source>
        <strain evidence="5">RCP-MX</strain>
    </source>
</reference>
<dbReference type="SUPFAM" id="SSF53335">
    <property type="entry name" value="S-adenosyl-L-methionine-dependent methyltransferases"/>
    <property type="match status" value="1"/>
</dbReference>
<dbReference type="Proteomes" id="UP001141327">
    <property type="component" value="Unassembled WGS sequence"/>
</dbReference>
<comment type="caution">
    <text evidence="5">The sequence shown here is derived from an EMBL/GenBank/DDBJ whole genome shotgun (WGS) entry which is preliminary data.</text>
</comment>
<dbReference type="Gene3D" id="3.40.50.150">
    <property type="entry name" value="Vaccinia Virus protein VP39"/>
    <property type="match status" value="1"/>
</dbReference>
<dbReference type="InterPro" id="IPR013216">
    <property type="entry name" value="Methyltransf_11"/>
</dbReference>
<organism evidence="5 6">
    <name type="scientific">Paratrimastix pyriformis</name>
    <dbReference type="NCBI Taxonomy" id="342808"/>
    <lineage>
        <taxon>Eukaryota</taxon>
        <taxon>Metamonada</taxon>
        <taxon>Preaxostyla</taxon>
        <taxon>Paratrimastigidae</taxon>
        <taxon>Paratrimastix</taxon>
    </lineage>
</organism>
<evidence type="ECO:0000313" key="5">
    <source>
        <dbReference type="EMBL" id="KAJ4457918.1"/>
    </source>
</evidence>
<evidence type="ECO:0000256" key="3">
    <source>
        <dbReference type="ARBA" id="ARBA00022679"/>
    </source>
</evidence>
<dbReference type="InterPro" id="IPR051419">
    <property type="entry name" value="Lys/N-term_MeTrsfase_sf"/>
</dbReference>
<keyword evidence="3" id="KW-0808">Transferase</keyword>
<evidence type="ECO:0000259" key="4">
    <source>
        <dbReference type="Pfam" id="PF08241"/>
    </source>
</evidence>
<accession>A0ABQ8UF84</accession>
<keyword evidence="6" id="KW-1185">Reference proteome</keyword>
<dbReference type="EMBL" id="JAPMOS010000037">
    <property type="protein sequence ID" value="KAJ4457918.1"/>
    <property type="molecule type" value="Genomic_DNA"/>
</dbReference>